<dbReference type="NCBIfam" id="TIGR02605">
    <property type="entry name" value="CxxC_CxxC_SSSS"/>
    <property type="match status" value="1"/>
</dbReference>
<feature type="non-terminal residue" evidence="2">
    <location>
        <position position="68"/>
    </location>
</feature>
<feature type="domain" description="Putative regulatory protein FmdB zinc ribbon" evidence="1">
    <location>
        <begin position="1"/>
        <end position="40"/>
    </location>
</feature>
<dbReference type="Pfam" id="PF09723">
    <property type="entry name" value="Zn_ribbon_8"/>
    <property type="match status" value="1"/>
</dbReference>
<evidence type="ECO:0000313" key="2">
    <source>
        <dbReference type="EMBL" id="GAG94257.1"/>
    </source>
</evidence>
<accession>X1CMQ2</accession>
<proteinExistence type="predicted"/>
<sequence>MPLYTYRCDKCVLEIEKIQEINGETPCCPKCGAEMRKKPTFPAMVKMKGMGGYPSRRKEWKGTAPYTR</sequence>
<evidence type="ECO:0000259" key="1">
    <source>
        <dbReference type="SMART" id="SM00834"/>
    </source>
</evidence>
<dbReference type="AlphaFoldDB" id="X1CMQ2"/>
<protein>
    <recommendedName>
        <fullName evidence="1">Putative regulatory protein FmdB zinc ribbon domain-containing protein</fullName>
    </recommendedName>
</protein>
<gene>
    <name evidence="2" type="ORF">S01H4_44823</name>
</gene>
<dbReference type="InterPro" id="IPR013429">
    <property type="entry name" value="Regulatory_FmdB_Zinc_ribbon"/>
</dbReference>
<organism evidence="2">
    <name type="scientific">marine sediment metagenome</name>
    <dbReference type="NCBI Taxonomy" id="412755"/>
    <lineage>
        <taxon>unclassified sequences</taxon>
        <taxon>metagenomes</taxon>
        <taxon>ecological metagenomes</taxon>
    </lineage>
</organism>
<name>X1CMQ2_9ZZZZ</name>
<dbReference type="EMBL" id="BART01024898">
    <property type="protein sequence ID" value="GAG94257.1"/>
    <property type="molecule type" value="Genomic_DNA"/>
</dbReference>
<dbReference type="SMART" id="SM00834">
    <property type="entry name" value="CxxC_CXXC_SSSS"/>
    <property type="match status" value="1"/>
</dbReference>
<comment type="caution">
    <text evidence="2">The sequence shown here is derived from an EMBL/GenBank/DDBJ whole genome shotgun (WGS) entry which is preliminary data.</text>
</comment>
<reference evidence="2" key="1">
    <citation type="journal article" date="2014" name="Front. Microbiol.">
        <title>High frequency of phylogenetically diverse reductive dehalogenase-homologous genes in deep subseafloor sedimentary metagenomes.</title>
        <authorList>
            <person name="Kawai M."/>
            <person name="Futagami T."/>
            <person name="Toyoda A."/>
            <person name="Takaki Y."/>
            <person name="Nishi S."/>
            <person name="Hori S."/>
            <person name="Arai W."/>
            <person name="Tsubouchi T."/>
            <person name="Morono Y."/>
            <person name="Uchiyama I."/>
            <person name="Ito T."/>
            <person name="Fujiyama A."/>
            <person name="Inagaki F."/>
            <person name="Takami H."/>
        </authorList>
    </citation>
    <scope>NUCLEOTIDE SEQUENCE</scope>
    <source>
        <strain evidence="2">Expedition CK06-06</strain>
    </source>
</reference>